<keyword evidence="9" id="KW-1185">Reference proteome</keyword>
<comment type="similarity">
    <text evidence="1 6">Belongs to the NusB family.</text>
</comment>
<accession>A0ABR5ML77</accession>
<dbReference type="SUPFAM" id="SSF48013">
    <property type="entry name" value="NusB-like"/>
    <property type="match status" value="1"/>
</dbReference>
<evidence type="ECO:0000256" key="6">
    <source>
        <dbReference type="HAMAP-Rule" id="MF_00073"/>
    </source>
</evidence>
<keyword evidence="3 6" id="KW-0694">RNA-binding</keyword>
<evidence type="ECO:0000256" key="2">
    <source>
        <dbReference type="ARBA" id="ARBA00022814"/>
    </source>
</evidence>
<gene>
    <name evidence="6" type="primary">nusB</name>
    <name evidence="8" type="ORF">AFL42_06205</name>
</gene>
<dbReference type="InterPro" id="IPR006027">
    <property type="entry name" value="NusB_RsmB_TIM44"/>
</dbReference>
<keyword evidence="2 6" id="KW-0889">Transcription antitermination</keyword>
<name>A0ABR5ML77_9BACI</name>
<dbReference type="Proteomes" id="UP000037854">
    <property type="component" value="Unassembled WGS sequence"/>
</dbReference>
<evidence type="ECO:0000313" key="8">
    <source>
        <dbReference type="EMBL" id="KPH76404.1"/>
    </source>
</evidence>
<comment type="caution">
    <text evidence="8">The sequence shown here is derived from an EMBL/GenBank/DDBJ whole genome shotgun (WGS) entry which is preliminary data.</text>
</comment>
<protein>
    <recommendedName>
        <fullName evidence="6">Transcription antitermination protein NusB</fullName>
    </recommendedName>
    <alternativeName>
        <fullName evidence="6">Antitermination factor NusB</fullName>
    </alternativeName>
</protein>
<dbReference type="InterPro" id="IPR035926">
    <property type="entry name" value="NusB-like_sf"/>
</dbReference>
<dbReference type="RefSeq" id="WP_047183859.1">
    <property type="nucleotide sequence ID" value="NZ_JANKBL010000011.1"/>
</dbReference>
<evidence type="ECO:0000256" key="4">
    <source>
        <dbReference type="ARBA" id="ARBA00023015"/>
    </source>
</evidence>
<sequence>MNRHTARIKAFQILFQMDLNEMEIKAAIGSVVDNNEKDLFLESLVHGVTDHQQEIDSIISDHLEKWTLNRIASVERSILRIATFEIKFLDDIPNSVSINEAIELANKFGDEKSGKFVNAVLSKIIS</sequence>
<dbReference type="HAMAP" id="MF_00073">
    <property type="entry name" value="NusB"/>
    <property type="match status" value="1"/>
</dbReference>
<evidence type="ECO:0000256" key="3">
    <source>
        <dbReference type="ARBA" id="ARBA00022884"/>
    </source>
</evidence>
<evidence type="ECO:0000256" key="5">
    <source>
        <dbReference type="ARBA" id="ARBA00023163"/>
    </source>
</evidence>
<comment type="function">
    <text evidence="6">Involved in transcription antitermination. Required for transcription of ribosomal RNA (rRNA) genes. Binds specifically to the boxA antiterminator sequence of the ribosomal RNA (rrn) operons.</text>
</comment>
<organism evidence="8 9">
    <name type="scientific">Oceanobacillus caeni</name>
    <dbReference type="NCBI Taxonomy" id="405946"/>
    <lineage>
        <taxon>Bacteria</taxon>
        <taxon>Bacillati</taxon>
        <taxon>Bacillota</taxon>
        <taxon>Bacilli</taxon>
        <taxon>Bacillales</taxon>
        <taxon>Bacillaceae</taxon>
        <taxon>Oceanobacillus</taxon>
    </lineage>
</organism>
<dbReference type="EMBL" id="LGTK01000015">
    <property type="protein sequence ID" value="KPH76404.1"/>
    <property type="molecule type" value="Genomic_DNA"/>
</dbReference>
<evidence type="ECO:0000259" key="7">
    <source>
        <dbReference type="Pfam" id="PF01029"/>
    </source>
</evidence>
<keyword evidence="4 6" id="KW-0805">Transcription regulation</keyword>
<keyword evidence="5 6" id="KW-0804">Transcription</keyword>
<reference evidence="8 9" key="1">
    <citation type="submission" date="2015-07" db="EMBL/GenBank/DDBJ databases">
        <title>High-quality draft genome sequence of Oceanobacillus caeni HM6, a bacillus isolated from a human feces.</title>
        <authorList>
            <person name="Kumar J."/>
            <person name="Verma M.K."/>
            <person name="Pandey R."/>
            <person name="Bhambi M."/>
            <person name="Chauhan N."/>
        </authorList>
    </citation>
    <scope>NUCLEOTIDE SEQUENCE [LARGE SCALE GENOMIC DNA]</scope>
    <source>
        <strain evidence="8 9">HM6</strain>
    </source>
</reference>
<dbReference type="Gene3D" id="1.10.940.10">
    <property type="entry name" value="NusB-like"/>
    <property type="match status" value="1"/>
</dbReference>
<evidence type="ECO:0000256" key="1">
    <source>
        <dbReference type="ARBA" id="ARBA00005952"/>
    </source>
</evidence>
<dbReference type="InterPro" id="IPR011605">
    <property type="entry name" value="NusB_fam"/>
</dbReference>
<dbReference type="PANTHER" id="PTHR11078:SF3">
    <property type="entry name" value="ANTITERMINATION NUSB DOMAIN-CONTAINING PROTEIN"/>
    <property type="match status" value="1"/>
</dbReference>
<feature type="domain" description="NusB/RsmB/TIM44" evidence="7">
    <location>
        <begin position="4"/>
        <end position="125"/>
    </location>
</feature>
<dbReference type="Pfam" id="PF01029">
    <property type="entry name" value="NusB"/>
    <property type="match status" value="1"/>
</dbReference>
<dbReference type="NCBIfam" id="TIGR01951">
    <property type="entry name" value="nusB"/>
    <property type="match status" value="1"/>
</dbReference>
<dbReference type="CDD" id="cd00619">
    <property type="entry name" value="Terminator_NusB"/>
    <property type="match status" value="1"/>
</dbReference>
<proteinExistence type="inferred from homology"/>
<dbReference type="PANTHER" id="PTHR11078">
    <property type="entry name" value="N UTILIZATION SUBSTANCE PROTEIN B-RELATED"/>
    <property type="match status" value="1"/>
</dbReference>
<evidence type="ECO:0000313" key="9">
    <source>
        <dbReference type="Proteomes" id="UP000037854"/>
    </source>
</evidence>